<comment type="caution">
    <text evidence="9">The sequence shown here is derived from an EMBL/GenBank/DDBJ whole genome shotgun (WGS) entry which is preliminary data.</text>
</comment>
<keyword evidence="2" id="KW-1003">Cell membrane</keyword>
<sequence length="422" mass="47458">MNQLRTKPTLNTLWIILSAVILLGLLTSANYQYSKQNPGGTDFMVHWMGTRTYLMDGLSPYSDETSLKIQTFTYGRAAGPGEHELRVAYPLYSMFLFMPFAAAADFDLARALWMTVLEVSLVGLSLISIQLTDWKPSLLMLGVFLGFSLLWYHAVRPLILGNAVILVAVMLAGVLLAIRKRADELAGVLLAFSTIKPQVVALFIVFILFWAVANRRWKLVGWFFGILALLVATASLLIPDWILQNLREILRYPGYNPPGTLGAALAVWLPDAGKRIGWAVTGVLSLVLLLEWNMARRANFRGFLWAACLTLAASLWIGIQTDPGNFIVAFPGIVLTFSLWDKRWRVGGKKIIYAFSAVLMVGIWAIFLATVEYSYQPIQSPVMFIPLPLALFVMLYWVRWWAVRPPSTWMDSIYELENPELE</sequence>
<comment type="subcellular location">
    <subcellularLocation>
        <location evidence="1">Cell membrane</location>
        <topology evidence="1">Multi-pass membrane protein</topology>
    </subcellularLocation>
</comment>
<feature type="transmembrane region" description="Helical" evidence="8">
    <location>
        <begin position="185"/>
        <end position="213"/>
    </location>
</feature>
<evidence type="ECO:0000256" key="2">
    <source>
        <dbReference type="ARBA" id="ARBA00022475"/>
    </source>
</evidence>
<dbReference type="Proteomes" id="UP000050417">
    <property type="component" value="Unassembled WGS sequence"/>
</dbReference>
<evidence type="ECO:0000313" key="9">
    <source>
        <dbReference type="EMBL" id="KPL74343.1"/>
    </source>
</evidence>
<feature type="transmembrane region" description="Helical" evidence="8">
    <location>
        <begin position="276"/>
        <end position="295"/>
    </location>
</feature>
<dbReference type="STRING" id="1134406.ADN00_13660"/>
<evidence type="ECO:0000256" key="6">
    <source>
        <dbReference type="ARBA" id="ARBA00023136"/>
    </source>
</evidence>
<dbReference type="Pfam" id="PF09594">
    <property type="entry name" value="GT87"/>
    <property type="match status" value="1"/>
</dbReference>
<feature type="transmembrane region" description="Helical" evidence="8">
    <location>
        <begin position="136"/>
        <end position="153"/>
    </location>
</feature>
<evidence type="ECO:0000313" key="10">
    <source>
        <dbReference type="Proteomes" id="UP000050417"/>
    </source>
</evidence>
<evidence type="ECO:0000256" key="1">
    <source>
        <dbReference type="ARBA" id="ARBA00004651"/>
    </source>
</evidence>
<feature type="transmembrane region" description="Helical" evidence="8">
    <location>
        <begin position="110"/>
        <end position="129"/>
    </location>
</feature>
<feature type="transmembrane region" description="Helical" evidence="8">
    <location>
        <begin position="159"/>
        <end position="178"/>
    </location>
</feature>
<dbReference type="GO" id="GO:0005886">
    <property type="term" value="C:plasma membrane"/>
    <property type="evidence" value="ECO:0007669"/>
    <property type="project" value="UniProtKB-SubCell"/>
</dbReference>
<evidence type="ECO:0000256" key="4">
    <source>
        <dbReference type="ARBA" id="ARBA00022692"/>
    </source>
</evidence>
<dbReference type="GO" id="GO:0016758">
    <property type="term" value="F:hexosyltransferase activity"/>
    <property type="evidence" value="ECO:0007669"/>
    <property type="project" value="InterPro"/>
</dbReference>
<gene>
    <name evidence="9" type="ORF">ADN00_13660</name>
</gene>
<dbReference type="EMBL" id="LGCL01000032">
    <property type="protein sequence ID" value="KPL74343.1"/>
    <property type="molecule type" value="Genomic_DNA"/>
</dbReference>
<evidence type="ECO:0000256" key="3">
    <source>
        <dbReference type="ARBA" id="ARBA00022679"/>
    </source>
</evidence>
<accession>A0A0P6XZ03</accession>
<feature type="transmembrane region" description="Helical" evidence="8">
    <location>
        <begin position="352"/>
        <end position="371"/>
    </location>
</feature>
<comment type="similarity">
    <text evidence="7">Belongs to the glycosyltransferase 87 family.</text>
</comment>
<feature type="transmembrane region" description="Helical" evidence="8">
    <location>
        <begin position="219"/>
        <end position="238"/>
    </location>
</feature>
<keyword evidence="4 8" id="KW-0812">Transmembrane</keyword>
<feature type="transmembrane region" description="Helical" evidence="8">
    <location>
        <begin position="12"/>
        <end position="31"/>
    </location>
</feature>
<dbReference type="RefSeq" id="WP_075063582.1">
    <property type="nucleotide sequence ID" value="NZ_LGCL01000032.1"/>
</dbReference>
<dbReference type="InterPro" id="IPR018584">
    <property type="entry name" value="GT87"/>
</dbReference>
<reference evidence="9 10" key="1">
    <citation type="submission" date="2015-07" db="EMBL/GenBank/DDBJ databases">
        <title>Genome sequence of Ornatilinea apprima DSM 23815.</title>
        <authorList>
            <person name="Hemp J."/>
            <person name="Ward L.M."/>
            <person name="Pace L.A."/>
            <person name="Fischer W.W."/>
        </authorList>
    </citation>
    <scope>NUCLEOTIDE SEQUENCE [LARGE SCALE GENOMIC DNA]</scope>
    <source>
        <strain evidence="9 10">P3M-1</strain>
    </source>
</reference>
<evidence type="ECO:0000256" key="7">
    <source>
        <dbReference type="ARBA" id="ARBA00024033"/>
    </source>
</evidence>
<organism evidence="9 10">
    <name type="scientific">Ornatilinea apprima</name>
    <dbReference type="NCBI Taxonomy" id="1134406"/>
    <lineage>
        <taxon>Bacteria</taxon>
        <taxon>Bacillati</taxon>
        <taxon>Chloroflexota</taxon>
        <taxon>Anaerolineae</taxon>
        <taxon>Anaerolineales</taxon>
        <taxon>Anaerolineaceae</taxon>
        <taxon>Ornatilinea</taxon>
    </lineage>
</organism>
<keyword evidence="10" id="KW-1185">Reference proteome</keyword>
<feature type="transmembrane region" description="Helical" evidence="8">
    <location>
        <begin position="325"/>
        <end position="340"/>
    </location>
</feature>
<feature type="transmembrane region" description="Helical" evidence="8">
    <location>
        <begin position="87"/>
        <end position="104"/>
    </location>
</feature>
<evidence type="ECO:0000256" key="5">
    <source>
        <dbReference type="ARBA" id="ARBA00022989"/>
    </source>
</evidence>
<keyword evidence="3" id="KW-0808">Transferase</keyword>
<feature type="transmembrane region" description="Helical" evidence="8">
    <location>
        <begin position="302"/>
        <end position="319"/>
    </location>
</feature>
<name>A0A0P6XZ03_9CHLR</name>
<keyword evidence="6 8" id="KW-0472">Membrane</keyword>
<evidence type="ECO:0000256" key="8">
    <source>
        <dbReference type="SAM" id="Phobius"/>
    </source>
</evidence>
<evidence type="ECO:0008006" key="11">
    <source>
        <dbReference type="Google" id="ProtNLM"/>
    </source>
</evidence>
<feature type="transmembrane region" description="Helical" evidence="8">
    <location>
        <begin position="383"/>
        <end position="402"/>
    </location>
</feature>
<dbReference type="AlphaFoldDB" id="A0A0P6XZ03"/>
<dbReference type="OrthoDB" id="152024at2"/>
<proteinExistence type="inferred from homology"/>
<protein>
    <recommendedName>
        <fullName evidence="11">DUF2029 domain-containing protein</fullName>
    </recommendedName>
</protein>
<keyword evidence="5 8" id="KW-1133">Transmembrane helix</keyword>